<reference evidence="3 4" key="1">
    <citation type="journal article" date="2015" name="Proc. Natl. Acad. Sci. U.S.A.">
        <title>Expanded metabolic versatility of ubiquitous nitrite-oxidizing bacteria from the genus Nitrospira.</title>
        <authorList>
            <person name="Koch H."/>
            <person name="Lucker S."/>
            <person name="Albertsen M."/>
            <person name="Kitzinger K."/>
            <person name="Herbold C."/>
            <person name="Spieck E."/>
            <person name="Nielsen P.H."/>
            <person name="Wagner M."/>
            <person name="Daims H."/>
        </authorList>
    </citation>
    <scope>NUCLEOTIDE SEQUENCE [LARGE SCALE GENOMIC DNA]</scope>
    <source>
        <strain evidence="3 4">NSP M-1</strain>
    </source>
</reference>
<dbReference type="SUPFAM" id="SSF52172">
    <property type="entry name" value="CheY-like"/>
    <property type="match status" value="1"/>
</dbReference>
<keyword evidence="1" id="KW-0597">Phosphoprotein</keyword>
<keyword evidence="3" id="KW-0282">Flagellum</keyword>
<name>A0A0K2GD73_NITMO</name>
<sequence>MPADPTMKILVVDDMSTMRRIVKNILKQLGFSNLEEAENGQEALAKLRADSYGFVVSDWNMPVMPGIEMLRAIRADEKLKHIPVLMVTAEAQKENLIEAIQAGVNNYIVKPFTAETMQDKIAKIFNK</sequence>
<evidence type="ECO:0000313" key="4">
    <source>
        <dbReference type="Proteomes" id="UP000069205"/>
    </source>
</evidence>
<dbReference type="Proteomes" id="UP000069205">
    <property type="component" value="Chromosome"/>
</dbReference>
<dbReference type="Pfam" id="PF00072">
    <property type="entry name" value="Response_reg"/>
    <property type="match status" value="1"/>
</dbReference>
<evidence type="ECO:0000256" key="1">
    <source>
        <dbReference type="PROSITE-ProRule" id="PRU00169"/>
    </source>
</evidence>
<keyword evidence="3" id="KW-0966">Cell projection</keyword>
<dbReference type="CDD" id="cd19923">
    <property type="entry name" value="REC_CheY_CheY3"/>
    <property type="match status" value="1"/>
</dbReference>
<dbReference type="InterPro" id="IPR052048">
    <property type="entry name" value="ST_Response_Regulator"/>
</dbReference>
<dbReference type="EMBL" id="CP011801">
    <property type="protein sequence ID" value="ALA58557.1"/>
    <property type="molecule type" value="Genomic_DNA"/>
</dbReference>
<protein>
    <submittedName>
        <fullName evidence="3">Chemotaxis regulator transmitting signal to flagellar motor component</fullName>
    </submittedName>
</protein>
<accession>A0A0K2GD73</accession>
<dbReference type="Gene3D" id="3.40.50.2300">
    <property type="match status" value="1"/>
</dbReference>
<evidence type="ECO:0000313" key="3">
    <source>
        <dbReference type="EMBL" id="ALA58557.1"/>
    </source>
</evidence>
<dbReference type="PANTHER" id="PTHR43228">
    <property type="entry name" value="TWO-COMPONENT RESPONSE REGULATOR"/>
    <property type="match status" value="1"/>
</dbReference>
<keyword evidence="3" id="KW-0969">Cilium</keyword>
<keyword evidence="4" id="KW-1185">Reference proteome</keyword>
<dbReference type="STRING" id="42253.NITMOv2_2140"/>
<evidence type="ECO:0000259" key="2">
    <source>
        <dbReference type="PROSITE" id="PS50110"/>
    </source>
</evidence>
<dbReference type="PROSITE" id="PS50110">
    <property type="entry name" value="RESPONSE_REGULATORY"/>
    <property type="match status" value="1"/>
</dbReference>
<dbReference type="SMART" id="SM00448">
    <property type="entry name" value="REC"/>
    <property type="match status" value="1"/>
</dbReference>
<dbReference type="KEGG" id="nmv:NITMOv2_2140"/>
<dbReference type="PANTHER" id="PTHR43228:SF1">
    <property type="entry name" value="TWO-COMPONENT RESPONSE REGULATOR ARR22"/>
    <property type="match status" value="1"/>
</dbReference>
<dbReference type="PATRIC" id="fig|42253.5.peg.2110"/>
<dbReference type="RefSeq" id="WP_053379707.1">
    <property type="nucleotide sequence ID" value="NZ_CP011801.1"/>
</dbReference>
<feature type="domain" description="Response regulatory" evidence="2">
    <location>
        <begin position="8"/>
        <end position="125"/>
    </location>
</feature>
<gene>
    <name evidence="3" type="primary">cheY</name>
    <name evidence="3" type="ORF">NITMOv2_2140</name>
</gene>
<dbReference type="InterPro" id="IPR011006">
    <property type="entry name" value="CheY-like_superfamily"/>
</dbReference>
<dbReference type="InterPro" id="IPR001789">
    <property type="entry name" value="Sig_transdc_resp-reg_receiver"/>
</dbReference>
<organism evidence="3 4">
    <name type="scientific">Nitrospira moscoviensis</name>
    <dbReference type="NCBI Taxonomy" id="42253"/>
    <lineage>
        <taxon>Bacteria</taxon>
        <taxon>Pseudomonadati</taxon>
        <taxon>Nitrospirota</taxon>
        <taxon>Nitrospiria</taxon>
        <taxon>Nitrospirales</taxon>
        <taxon>Nitrospiraceae</taxon>
        <taxon>Nitrospira</taxon>
    </lineage>
</organism>
<feature type="modified residue" description="4-aspartylphosphate" evidence="1">
    <location>
        <position position="58"/>
    </location>
</feature>
<proteinExistence type="predicted"/>
<dbReference type="AlphaFoldDB" id="A0A0K2GD73"/>
<dbReference type="GO" id="GO:0000160">
    <property type="term" value="P:phosphorelay signal transduction system"/>
    <property type="evidence" value="ECO:0007669"/>
    <property type="project" value="InterPro"/>
</dbReference>